<dbReference type="HOGENOM" id="CLU_001650_18_4_1"/>
<dbReference type="CDD" id="cd09272">
    <property type="entry name" value="RNase_HI_RT_Ty1"/>
    <property type="match status" value="1"/>
</dbReference>
<evidence type="ECO:0000256" key="5">
    <source>
        <dbReference type="SAM" id="MobiDB-lite"/>
    </source>
</evidence>
<organism evidence="8 9">
    <name type="scientific">Gibberella fujikuroi (strain CBS 195.34 / IMI 58289 / NRRL A-6831)</name>
    <name type="common">Bakanae and foot rot disease fungus</name>
    <name type="synonym">Fusarium fujikuroi</name>
    <dbReference type="NCBI Taxonomy" id="1279085"/>
    <lineage>
        <taxon>Eukaryota</taxon>
        <taxon>Fungi</taxon>
        <taxon>Dikarya</taxon>
        <taxon>Ascomycota</taxon>
        <taxon>Pezizomycotina</taxon>
        <taxon>Sordariomycetes</taxon>
        <taxon>Hypocreomycetidae</taxon>
        <taxon>Hypocreales</taxon>
        <taxon>Nectriaceae</taxon>
        <taxon>Fusarium</taxon>
        <taxon>Fusarium fujikuroi species complex</taxon>
    </lineage>
</organism>
<dbReference type="InterPro" id="IPR054722">
    <property type="entry name" value="PolX-like_BBD"/>
</dbReference>
<reference evidence="8" key="3">
    <citation type="submission" date="2013-01" db="EMBL/GenBank/DDBJ databases">
        <authorList>
            <person name="MIPS"/>
        </authorList>
    </citation>
    <scope>NUCLEOTIDE SEQUENCE</scope>
    <source>
        <strain evidence="8">IMI 58289</strain>
    </source>
</reference>
<evidence type="ECO:0000256" key="3">
    <source>
        <dbReference type="ARBA" id="ARBA00022884"/>
    </source>
</evidence>
<evidence type="ECO:0000313" key="7">
    <source>
        <dbReference type="EMBL" id="CCT65150.1"/>
    </source>
</evidence>
<feature type="compositionally biased region" description="Low complexity" evidence="5">
    <location>
        <begin position="72"/>
        <end position="84"/>
    </location>
</feature>
<feature type="domain" description="Integrase catalytic" evidence="6">
    <location>
        <begin position="561"/>
        <end position="675"/>
    </location>
</feature>
<gene>
    <name evidence="7" type="ORF">FFUJ_04521</name>
    <name evidence="8" type="ORF">FFUJ_05678</name>
</gene>
<dbReference type="InterPro" id="IPR043502">
    <property type="entry name" value="DNA/RNA_pol_sf"/>
</dbReference>
<comment type="subcellular location">
    <subcellularLocation>
        <location evidence="1">Mitochondrion</location>
    </subcellularLocation>
</comment>
<dbReference type="VEuPathDB" id="FungiDB:FFUJ_05678"/>
<dbReference type="VEuPathDB" id="FungiDB:FFUJ_04521"/>
<feature type="region of interest" description="Disordered" evidence="5">
    <location>
        <begin position="654"/>
        <end position="674"/>
    </location>
</feature>
<dbReference type="GO" id="GO:0005739">
    <property type="term" value="C:mitochondrion"/>
    <property type="evidence" value="ECO:0007669"/>
    <property type="project" value="UniProtKB-SubCell"/>
</dbReference>
<protein>
    <submittedName>
        <fullName evidence="8">Probable retrotransposon HobS hobase</fullName>
    </submittedName>
</protein>
<dbReference type="GO" id="GO:0015074">
    <property type="term" value="P:DNA integration"/>
    <property type="evidence" value="ECO:0007669"/>
    <property type="project" value="InterPro"/>
</dbReference>
<evidence type="ECO:0000313" key="8">
    <source>
        <dbReference type="EMBL" id="CCT70804.1"/>
    </source>
</evidence>
<dbReference type="SUPFAM" id="SSF53098">
    <property type="entry name" value="Ribonuclease H-like"/>
    <property type="match status" value="1"/>
</dbReference>
<dbReference type="GO" id="GO:0005634">
    <property type="term" value="C:nucleus"/>
    <property type="evidence" value="ECO:0007669"/>
    <property type="project" value="UniProtKB-ARBA"/>
</dbReference>
<dbReference type="EMBL" id="HF679028">
    <property type="protein sequence ID" value="CCT70804.1"/>
    <property type="molecule type" value="Genomic_DNA"/>
</dbReference>
<dbReference type="EMBL" id="HF679024">
    <property type="protein sequence ID" value="CCT65150.1"/>
    <property type="molecule type" value="Genomic_DNA"/>
</dbReference>
<dbReference type="Pfam" id="PF07727">
    <property type="entry name" value="RVT_2"/>
    <property type="match status" value="1"/>
</dbReference>
<evidence type="ECO:0000256" key="4">
    <source>
        <dbReference type="ARBA" id="ARBA00023128"/>
    </source>
</evidence>
<keyword evidence="3" id="KW-0694">RNA-binding</keyword>
<evidence type="ECO:0000256" key="2">
    <source>
        <dbReference type="ARBA" id="ARBA00022750"/>
    </source>
</evidence>
<keyword evidence="9" id="KW-1185">Reference proteome</keyword>
<dbReference type="Pfam" id="PF25597">
    <property type="entry name" value="SH3_retrovirus"/>
    <property type="match status" value="1"/>
</dbReference>
<dbReference type="PANTHER" id="PTHR11439:SF438">
    <property type="entry name" value="REVERSE TRANSCRIPTASE TY1_COPIA-TYPE DOMAIN-CONTAINING PROTEIN"/>
    <property type="match status" value="1"/>
</dbReference>
<dbReference type="Proteomes" id="UP000016800">
    <property type="component" value="Chromosome VI"/>
</dbReference>
<dbReference type="STRING" id="1279085.S0E7C2"/>
<dbReference type="InterPro" id="IPR036397">
    <property type="entry name" value="RNaseH_sf"/>
</dbReference>
<feature type="compositionally biased region" description="Polar residues" evidence="5">
    <location>
        <begin position="660"/>
        <end position="669"/>
    </location>
</feature>
<evidence type="ECO:0000313" key="9">
    <source>
        <dbReference type="Proteomes" id="UP000016800"/>
    </source>
</evidence>
<dbReference type="PANTHER" id="PTHR11439">
    <property type="entry name" value="GAG-POL-RELATED RETROTRANSPOSON"/>
    <property type="match status" value="1"/>
</dbReference>
<dbReference type="PROSITE" id="PS50994">
    <property type="entry name" value="INTEGRASE"/>
    <property type="match status" value="1"/>
</dbReference>
<dbReference type="Pfam" id="PF13976">
    <property type="entry name" value="gag_pre-integrs"/>
    <property type="match status" value="1"/>
</dbReference>
<name>S0E7C2_GIBF5</name>
<dbReference type="GO" id="GO:0003723">
    <property type="term" value="F:RNA binding"/>
    <property type="evidence" value="ECO:0007669"/>
    <property type="project" value="UniProtKB-KW"/>
</dbReference>
<dbReference type="Proteomes" id="UP000016800">
    <property type="component" value="Chromosome II"/>
</dbReference>
<dbReference type="GO" id="GO:0004190">
    <property type="term" value="F:aspartic-type endopeptidase activity"/>
    <property type="evidence" value="ECO:0007669"/>
    <property type="project" value="UniProtKB-KW"/>
</dbReference>
<dbReference type="InterPro" id="IPR057670">
    <property type="entry name" value="SH3_retrovirus"/>
</dbReference>
<dbReference type="InterPro" id="IPR025724">
    <property type="entry name" value="GAG-pre-integrase_dom"/>
</dbReference>
<dbReference type="GeneID" id="35398002"/>
<keyword evidence="2" id="KW-0645">Protease</keyword>
<dbReference type="InterPro" id="IPR012337">
    <property type="entry name" value="RNaseH-like_sf"/>
</dbReference>
<sequence>MPPSTGKGYLLNGPADWDSFEQSYIMKVSAERVYELGRLNTPAQFIDKRITEPRRPEFSDYLAREQNEARSRSTNSSQSTVRSSDPATSYVELVPEDQEAYKASMAIYKSDLDRYNKQADGIRNVLNWMIEKINPHYVETCSPAMNESTQHDNISMFYTNLKAARTNWEDWITSWEKAMRIAKLRGVAEAQHSNTWFEDLQQNLDVQFRIFLRIEQGQNKDAIEAGTYLPLTFSAQFRQEIQSMKRRSDRNPRNQVAKGSFKTTFQDSSPEIRKRSRSSTGETKISPGREGSAKRPRASIELELCILCEKKHKNANTTSCWVAFPEKAPKKYPTSQPSDLREDSCIHDKEQRLPVTNLGHTGLRYYNTYLFNSAKRFKKLGIATAGDGVFAGSRWLPILGYGEVQLEVCNLENEPQKLVLKGVAYCPEMGTNLISLRRLRQIGYWWDQRNNSDVIRHIGGQALCKLMLKHDQYVMSYIPKTGKQAAFPTRHLQYNSWTAKKPNNARAMTWHRRLGHPGPRSLEHLVNHTIGARIKGPSTIECDVCGLGKMKRQERREPRIRNSNPGERVSIDFHDYPPGLHQYSSCGIITDRQSGLCWDYYFTNRYDENLLSMLKHFTQMLETMYNIKLRIIETDNELRKGGLTRAWLENKGIQVEESAPRTQQQNGSGERSGGTPYESFFSAIQSSQNYIQPRIGHMKMIGCKAFAMTKSAQQKDKRLQSRTNPKAWIGYLVGYNSQNIFRIWNPLTNKIYITRDAIFNEEEFFSANELQVTETIGEETLEELQVRLQSLMNTEQIDQVLEPVQGPDELESQESTLENLIDDLPTEEAEPTEDQEDDGTKYTQARFELLPTPPESPFSSFLAQIGIQSPARKEGLDVDLKILNQAFNAGTMAVPIAKQEGKLITKATRSRYIRGRLKPRWEAQKSHMNLVPDKERLHRRNLPPAPSSFGSLTGHRFEEEFKQAQKDHLESHKQMRSWSEISRLDPRIGDSQVLDCMWVFTYKFDKHGYLRKCKARLVVRGDQQYKSSTDDTYAATLAGKSFRTLIAIAAKYDLELLQYDAVNAFVNAKLQSNVFMKLPPGYRSGEKQDRILLLHKALYGLRIAPLLWQMDLGDTLEAQGWNQVPNEPCCYRKENILMFFYVDDIVFAYKREDEKSASQAIEQLQRKYTLTGGKELQWFLGMEIIRDRSSRHIWVTQISYVEKICEQSTSKTPNASPMSKEELLPNEGTASYKTTAWYRRAIGSLLYASVITRPDIAFAVSRLARFMTNPSEKHVEAVNRVFNYLNDTRFYALEFGPGEGFDVHSDASFADNSLDRKSSQGYAMKLFGGLIGWRANKQDTVTTSTTEAELLALSQAAKEGLFQKRLLQGLQLELPIDQMHLVLCSKTRQIDLQLFCDNKQTIGLLKNPLQKLKTKLKHVDVHNHWLREQLKQKTLSLQYKQSSELIADGMTKALQGHSQKESCKQFGLVNIEEKIRMRREKVTAERTIEEILEELKI</sequence>
<dbReference type="InterPro" id="IPR013103">
    <property type="entry name" value="RVT_2"/>
</dbReference>
<dbReference type="SUPFAM" id="SSF56672">
    <property type="entry name" value="DNA/RNA polymerases"/>
    <property type="match status" value="1"/>
</dbReference>
<evidence type="ECO:0000259" key="6">
    <source>
        <dbReference type="PROSITE" id="PS50994"/>
    </source>
</evidence>
<accession>S0E7C2</accession>
<keyword evidence="2" id="KW-0378">Hydrolase</keyword>
<reference evidence="8" key="2">
    <citation type="journal article" date="2013" name="PLoS Pathog.">
        <title>Deciphering the Cryptic Genome: Genome-wide Analyses of the Rice Pathogen Fusarium fujikuroi Reveal Complex Regulation of Secondary Metabolism and Novel Metabolites .</title>
        <authorList>
            <person name="Wiemann P."/>
            <person name="Sieber C.M.K."/>
            <person name="von Bargen K.W."/>
            <person name="Studt L."/>
            <person name="Niehaus E.M."/>
            <person name="Espino J."/>
            <person name="Huss K."/>
            <person name="Michielse C."/>
            <person name="Albermann S."/>
            <person name="Wagner D."/>
            <person name="Bergner S.V."/>
            <person name="Connolly L.R."/>
            <person name="Fischer A."/>
            <person name="Reuter G."/>
            <person name="Kleigrewe K."/>
            <person name="Bald T."/>
            <person name="Wingfield B."/>
            <person name="Ophir R."/>
            <person name="Freeman S."/>
            <person name="Hippler M."/>
            <person name="Smith K.M."/>
            <person name="Brown D.W."/>
            <person name="Proctor R.H."/>
            <person name="Munsterkotter M."/>
            <person name="Freitag M."/>
            <person name="Humpf H.U."/>
            <person name="Guldener U."/>
            <person name="Tudzynski B."/>
        </authorList>
    </citation>
    <scope>NUCLEOTIDE SEQUENCE</scope>
    <source>
        <strain evidence="8">IMI 58289</strain>
    </source>
</reference>
<keyword evidence="4" id="KW-0496">Mitochondrion</keyword>
<feature type="region of interest" description="Disordered" evidence="5">
    <location>
        <begin position="243"/>
        <end position="295"/>
    </location>
</feature>
<reference evidence="7 9" key="1">
    <citation type="journal article" date="2013" name="PLoS Pathog.">
        <title>Deciphering the cryptic genome: genome-wide analyses of the rice pathogen Fusarium fujikuroi reveal complex regulation of secondary metabolism and novel metabolites.</title>
        <authorList>
            <person name="Wiemann P."/>
            <person name="Sieber C.M."/>
            <person name="von Bargen K.W."/>
            <person name="Studt L."/>
            <person name="Niehaus E.M."/>
            <person name="Espino J.J."/>
            <person name="Huss K."/>
            <person name="Michielse C.B."/>
            <person name="Albermann S."/>
            <person name="Wagner D."/>
            <person name="Bergner S.V."/>
            <person name="Connolly L.R."/>
            <person name="Fischer A."/>
            <person name="Reuter G."/>
            <person name="Kleigrewe K."/>
            <person name="Bald T."/>
            <person name="Wingfield B.D."/>
            <person name="Ophir R."/>
            <person name="Freeman S."/>
            <person name="Hippler M."/>
            <person name="Smith K.M."/>
            <person name="Brown D.W."/>
            <person name="Proctor R.H."/>
            <person name="Munsterkotter M."/>
            <person name="Freitag M."/>
            <person name="Humpf H.U."/>
            <person name="Guldener U."/>
            <person name="Tudzynski B."/>
        </authorList>
    </citation>
    <scope>NUCLEOTIDE SEQUENCE [LARGE SCALE GENOMIC DNA]</scope>
    <source>
        <strain evidence="9">CBS 195.34 / IMI 58289 / NRRL A-6831</strain>
        <strain evidence="7">IMI 58289</strain>
    </source>
</reference>
<evidence type="ECO:0000256" key="1">
    <source>
        <dbReference type="ARBA" id="ARBA00004173"/>
    </source>
</evidence>
<dbReference type="InterPro" id="IPR001584">
    <property type="entry name" value="Integrase_cat-core"/>
</dbReference>
<keyword evidence="2" id="KW-0064">Aspartyl protease</keyword>
<proteinExistence type="predicted"/>
<dbReference type="RefSeq" id="XP_023427231.1">
    <property type="nucleotide sequence ID" value="XM_023572182.1"/>
</dbReference>
<feature type="region of interest" description="Disordered" evidence="5">
    <location>
        <begin position="65"/>
        <end position="89"/>
    </location>
</feature>
<dbReference type="Pfam" id="PF22936">
    <property type="entry name" value="Pol_BBD"/>
    <property type="match status" value="1"/>
</dbReference>
<dbReference type="Gene3D" id="3.30.420.10">
    <property type="entry name" value="Ribonuclease H-like superfamily/Ribonuclease H"/>
    <property type="match status" value="1"/>
</dbReference>